<name>A0A1V4HS27_9BACL</name>
<reference evidence="2" key="1">
    <citation type="submission" date="2016-07" db="EMBL/GenBank/DDBJ databases">
        <authorList>
            <person name="Florea S."/>
            <person name="Webb J.S."/>
            <person name="Jaromczyk J."/>
            <person name="Schardl C.L."/>
        </authorList>
    </citation>
    <scope>NUCLEOTIDE SEQUENCE [LARGE SCALE GENOMIC DNA]</scope>
    <source>
        <strain evidence="2">CY1</strain>
    </source>
</reference>
<comment type="caution">
    <text evidence="1">The sequence shown here is derived from an EMBL/GenBank/DDBJ whole genome shotgun (WGS) entry which is preliminary data.</text>
</comment>
<proteinExistence type="predicted"/>
<dbReference type="Proteomes" id="UP000190626">
    <property type="component" value="Unassembled WGS sequence"/>
</dbReference>
<evidence type="ECO:0000313" key="1">
    <source>
        <dbReference type="EMBL" id="OPH61744.1"/>
    </source>
</evidence>
<dbReference type="AlphaFoldDB" id="A0A1V4HS27"/>
<protein>
    <submittedName>
        <fullName evidence="1">Uncharacterized protein</fullName>
    </submittedName>
</protein>
<dbReference type="OrthoDB" id="2685802at2"/>
<accession>A0A1V4HS27</accession>
<evidence type="ECO:0000313" key="2">
    <source>
        <dbReference type="Proteomes" id="UP000190626"/>
    </source>
</evidence>
<gene>
    <name evidence="1" type="ORF">BC351_00440</name>
</gene>
<sequence>MDNQKQICLQVALNPENKSHMDLLEWIDEETKNRSSFIRETLFLRKMGMIGSAKSGFSMDTVQNDISVDDVMSIINV</sequence>
<dbReference type="STRING" id="1469647.BC351_00440"/>
<dbReference type="EMBL" id="MBTG01000001">
    <property type="protein sequence ID" value="OPH61744.1"/>
    <property type="molecule type" value="Genomic_DNA"/>
</dbReference>
<organism evidence="1 2">
    <name type="scientific">Paenibacillus ferrarius</name>
    <dbReference type="NCBI Taxonomy" id="1469647"/>
    <lineage>
        <taxon>Bacteria</taxon>
        <taxon>Bacillati</taxon>
        <taxon>Bacillota</taxon>
        <taxon>Bacilli</taxon>
        <taxon>Bacillales</taxon>
        <taxon>Paenibacillaceae</taxon>
        <taxon>Paenibacillus</taxon>
    </lineage>
</organism>
<keyword evidence="2" id="KW-1185">Reference proteome</keyword>
<dbReference type="RefSeq" id="WP_079408740.1">
    <property type="nucleotide sequence ID" value="NZ_MBTG01000001.1"/>
</dbReference>